<evidence type="ECO:0000256" key="11">
    <source>
        <dbReference type="RuleBase" id="RU361277"/>
    </source>
</evidence>
<evidence type="ECO:0000313" key="15">
    <source>
        <dbReference type="Proteomes" id="UP000215453"/>
    </source>
</evidence>
<evidence type="ECO:0000256" key="1">
    <source>
        <dbReference type="ARBA" id="ARBA00003900"/>
    </source>
</evidence>
<dbReference type="EC" id="2.3.1.97" evidence="3 9"/>
<accession>A0A1Y6LP34</accession>
<evidence type="ECO:0000313" key="14">
    <source>
        <dbReference type="EMBL" id="SMY24341.1"/>
    </source>
</evidence>
<keyword evidence="11" id="KW-0862">Zinc</keyword>
<evidence type="ECO:0000256" key="4">
    <source>
        <dbReference type="ARBA" id="ARBA00022240"/>
    </source>
</evidence>
<reference evidence="14 15" key="1">
    <citation type="submission" date="2016-10" db="EMBL/GenBank/DDBJ databases">
        <authorList>
            <person name="Varghese N."/>
        </authorList>
    </citation>
    <scope>NUCLEOTIDE SEQUENCE [LARGE SCALE GENOMIC DNA]</scope>
</reference>
<feature type="compositionally biased region" description="Acidic residues" evidence="12">
    <location>
        <begin position="359"/>
        <end position="377"/>
    </location>
</feature>
<dbReference type="InterPro" id="IPR000903">
    <property type="entry name" value="NMT"/>
</dbReference>
<dbReference type="Pfam" id="PF08240">
    <property type="entry name" value="ADH_N"/>
    <property type="match status" value="1"/>
</dbReference>
<feature type="compositionally biased region" description="Basic and acidic residues" evidence="12">
    <location>
        <begin position="343"/>
        <end position="355"/>
    </location>
</feature>
<dbReference type="Gene3D" id="3.90.180.10">
    <property type="entry name" value="Medium-chain alcohol dehydrogenases, catalytic domain"/>
    <property type="match status" value="1"/>
</dbReference>
<evidence type="ECO:0000256" key="7">
    <source>
        <dbReference type="ARBA" id="ARBA00023315"/>
    </source>
</evidence>
<dbReference type="InterPro" id="IPR011032">
    <property type="entry name" value="GroES-like_sf"/>
</dbReference>
<dbReference type="SMART" id="SM00829">
    <property type="entry name" value="PKS_ER"/>
    <property type="match status" value="1"/>
</dbReference>
<evidence type="ECO:0000256" key="5">
    <source>
        <dbReference type="ARBA" id="ARBA00022679"/>
    </source>
</evidence>
<evidence type="ECO:0000256" key="8">
    <source>
        <dbReference type="ARBA" id="ARBA00048276"/>
    </source>
</evidence>
<dbReference type="InterPro" id="IPR013154">
    <property type="entry name" value="ADH-like_N"/>
</dbReference>
<comment type="similarity">
    <text evidence="11">Belongs to the zinc-containing alcohol dehydrogenase family.</text>
</comment>
<proteinExistence type="inferred from homology"/>
<keyword evidence="5 9" id="KW-0808">Transferase</keyword>
<dbReference type="Gene3D" id="3.40.50.720">
    <property type="entry name" value="NAD(P)-binding Rossmann-like Domain"/>
    <property type="match status" value="1"/>
</dbReference>
<evidence type="ECO:0000256" key="3">
    <source>
        <dbReference type="ARBA" id="ARBA00012923"/>
    </source>
</evidence>
<dbReference type="PANTHER" id="PTHR11377">
    <property type="entry name" value="N-MYRISTOYL TRANSFERASE"/>
    <property type="match status" value="1"/>
</dbReference>
<keyword evidence="7 9" id="KW-0012">Acyltransferase</keyword>
<sequence length="871" mass="96084">MKVVRVVGYHQDLKLEEAEQPKVTSPLDVIVKIGAAGVCRTDLHILEGQWAEKSGVKLPYTIGHENAGWIHEIGDAVNGLKVGDAVILHPLVTCGLCRACRFGDDVHCEASAFPGIDSDGGYAEYLKTTARSVIKLDPKLEPADVAALADAGLTAYHAVAKAARVLRPGEVVVMIGAGGLGHIGIQVMKAISGATLVVIDQNPDALALAKKLGADHVIQSKEDGSFVKEVQDLTGGKGAEAVIDFVAEGGSTATGVKMLRRAGNYYVVGYGENLNIPTIDIISTEINFIGNLVGSYNDLAELMVLAAQGKVVLHTSKYKLDDFQQAIDDLSAGKLIMADNEVKSKASAEQEDKALAEQQENEEEGEEGEEDGEEETAADGAPSKKKRKPRKKKKATSDDTAVARQDQPRASAQDIQALLQQLAVSQANPKEGKKPEDYKFWNTQPVPKFREPNLLQTTDGGEGESLAEGPILPPAVCKKVAKPELEKLVDGFEWCGIDLEDKEELQEFYDLLYNHYVEDTEGSFRFNYSKEFLAWALKPPGWTKECHIGVRTKTGDDGKKGKLVASIAGIPVSLTVRGKQVDACEINFLAIHRKLRNKRLAPVLIKEVTRRYYLNGIYQALYTAGTLLPTPVSTCRYYHRSLDWEHLYKNGFSHLPPHSSELRMKLKYKLEDKTALKGLRPMKPADIPAVKELLSRYNERFHLRQNFTEEDVAHYLCSDISKGVVWSYVVEEKGKITDFISYYLLESTVLKSSNKRETIRAAYLYYYASDSAFPSSTSKAPSNSTQNALQARLQLLVHDALILAKKDDFHVFNALTLLDNPLFLKEQKFEPGDGKLHYYLFNWRTESLNGGVDERNQIDVTKMGGVGVVML</sequence>
<dbReference type="Pfam" id="PF00107">
    <property type="entry name" value="ADH_zinc_N"/>
    <property type="match status" value="1"/>
</dbReference>
<organism evidence="14 15">
    <name type="scientific">Zymoseptoria tritici ST99CH_1A5</name>
    <dbReference type="NCBI Taxonomy" id="1276529"/>
    <lineage>
        <taxon>Eukaryota</taxon>
        <taxon>Fungi</taxon>
        <taxon>Dikarya</taxon>
        <taxon>Ascomycota</taxon>
        <taxon>Pezizomycotina</taxon>
        <taxon>Dothideomycetes</taxon>
        <taxon>Dothideomycetidae</taxon>
        <taxon>Mycosphaerellales</taxon>
        <taxon>Mycosphaerellaceae</taxon>
        <taxon>Zymoseptoria</taxon>
    </lineage>
</organism>
<feature type="region of interest" description="Disordered" evidence="12">
    <location>
        <begin position="343"/>
        <end position="412"/>
    </location>
</feature>
<dbReference type="InterPro" id="IPR036291">
    <property type="entry name" value="NAD(P)-bd_dom_sf"/>
</dbReference>
<gene>
    <name evidence="14" type="ORF">ZT1A5_G5782</name>
</gene>
<comment type="function">
    <text evidence="1 9">Adds a myristoyl group to the N-terminal glycine residue of certain cellular proteins.</text>
</comment>
<comment type="cofactor">
    <cofactor evidence="11">
        <name>Zn(2+)</name>
        <dbReference type="ChEBI" id="CHEBI:29105"/>
    </cofactor>
</comment>
<dbReference type="InterPro" id="IPR022677">
    <property type="entry name" value="NMT_C"/>
</dbReference>
<keyword evidence="11" id="KW-0479">Metal-binding</keyword>
<dbReference type="GO" id="GO:0016491">
    <property type="term" value="F:oxidoreductase activity"/>
    <property type="evidence" value="ECO:0007669"/>
    <property type="project" value="UniProtKB-KW"/>
</dbReference>
<dbReference type="InterPro" id="IPR002328">
    <property type="entry name" value="ADH_Zn_CS"/>
</dbReference>
<evidence type="ECO:0000259" key="13">
    <source>
        <dbReference type="SMART" id="SM00829"/>
    </source>
</evidence>
<evidence type="ECO:0000256" key="12">
    <source>
        <dbReference type="SAM" id="MobiDB-lite"/>
    </source>
</evidence>
<feature type="compositionally biased region" description="Basic residues" evidence="12">
    <location>
        <begin position="383"/>
        <end position="394"/>
    </location>
</feature>
<dbReference type="Proteomes" id="UP000215453">
    <property type="component" value="Chromosome 5"/>
</dbReference>
<dbReference type="Pfam" id="PF01233">
    <property type="entry name" value="NMT"/>
    <property type="match status" value="1"/>
</dbReference>
<dbReference type="InterPro" id="IPR016181">
    <property type="entry name" value="Acyl_CoA_acyltransferase"/>
</dbReference>
<protein>
    <recommendedName>
        <fullName evidence="4 9">Glycylpeptide N-tetradecanoyltransferase</fullName>
        <ecNumber evidence="3 9">2.3.1.97</ecNumber>
    </recommendedName>
</protein>
<evidence type="ECO:0000256" key="10">
    <source>
        <dbReference type="RuleBase" id="RU004178"/>
    </source>
</evidence>
<dbReference type="InterPro" id="IPR022676">
    <property type="entry name" value="NMT_N"/>
</dbReference>
<evidence type="ECO:0000256" key="9">
    <source>
        <dbReference type="RuleBase" id="RU000586"/>
    </source>
</evidence>
<dbReference type="SUPFAM" id="SSF51735">
    <property type="entry name" value="NAD(P)-binding Rossmann-fold domains"/>
    <property type="match status" value="1"/>
</dbReference>
<dbReference type="PANTHER" id="PTHR11377:SF5">
    <property type="entry name" value="GLYCYLPEPTIDE N-TETRADECANOYLTRANSFERASE"/>
    <property type="match status" value="1"/>
</dbReference>
<dbReference type="GO" id="GO:0008270">
    <property type="term" value="F:zinc ion binding"/>
    <property type="evidence" value="ECO:0007669"/>
    <property type="project" value="InterPro"/>
</dbReference>
<dbReference type="CDD" id="cd05284">
    <property type="entry name" value="arabinose_DH_like"/>
    <property type="match status" value="1"/>
</dbReference>
<dbReference type="InterPro" id="IPR013149">
    <property type="entry name" value="ADH-like_C"/>
</dbReference>
<comment type="catalytic activity">
    <reaction evidence="8 9">
        <text>N-terminal glycyl-[protein] + tetradecanoyl-CoA = N-tetradecanoylglycyl-[protein] + CoA + H(+)</text>
        <dbReference type="Rhea" id="RHEA:15521"/>
        <dbReference type="Rhea" id="RHEA-COMP:12666"/>
        <dbReference type="Rhea" id="RHEA-COMP:12667"/>
        <dbReference type="ChEBI" id="CHEBI:15378"/>
        <dbReference type="ChEBI" id="CHEBI:57287"/>
        <dbReference type="ChEBI" id="CHEBI:57385"/>
        <dbReference type="ChEBI" id="CHEBI:64723"/>
        <dbReference type="ChEBI" id="CHEBI:133050"/>
        <dbReference type="EC" id="2.3.1.97"/>
    </reaction>
</comment>
<name>A0A1Y6LP34_ZYMTR</name>
<dbReference type="SUPFAM" id="SSF55729">
    <property type="entry name" value="Acyl-CoA N-acyltransferases (Nat)"/>
    <property type="match status" value="2"/>
</dbReference>
<dbReference type="SUPFAM" id="SSF50129">
    <property type="entry name" value="GroES-like"/>
    <property type="match status" value="1"/>
</dbReference>
<keyword evidence="6" id="KW-0560">Oxidoreductase</keyword>
<dbReference type="Gene3D" id="3.40.630.30">
    <property type="match status" value="2"/>
</dbReference>
<comment type="similarity">
    <text evidence="2 10">Belongs to the NMT family.</text>
</comment>
<dbReference type="GO" id="GO:0005737">
    <property type="term" value="C:cytoplasm"/>
    <property type="evidence" value="ECO:0007669"/>
    <property type="project" value="TreeGrafter"/>
</dbReference>
<dbReference type="PROSITE" id="PS00059">
    <property type="entry name" value="ADH_ZINC"/>
    <property type="match status" value="1"/>
</dbReference>
<evidence type="ECO:0000256" key="2">
    <source>
        <dbReference type="ARBA" id="ARBA00009469"/>
    </source>
</evidence>
<feature type="domain" description="Enoyl reductase (ER)" evidence="13">
    <location>
        <begin position="8"/>
        <end position="337"/>
    </location>
</feature>
<dbReference type="InterPro" id="IPR020843">
    <property type="entry name" value="ER"/>
</dbReference>
<dbReference type="Pfam" id="PF02799">
    <property type="entry name" value="NMT_C"/>
    <property type="match status" value="1"/>
</dbReference>
<evidence type="ECO:0000256" key="6">
    <source>
        <dbReference type="ARBA" id="ARBA00023002"/>
    </source>
</evidence>
<dbReference type="AlphaFoldDB" id="A0A1Y6LP34"/>
<dbReference type="EMBL" id="LT882680">
    <property type="protein sequence ID" value="SMY24341.1"/>
    <property type="molecule type" value="Genomic_DNA"/>
</dbReference>
<dbReference type="GO" id="GO:0004379">
    <property type="term" value="F:glycylpeptide N-tetradecanoyltransferase activity"/>
    <property type="evidence" value="ECO:0007669"/>
    <property type="project" value="UniProtKB-EC"/>
</dbReference>